<evidence type="ECO:0000313" key="5">
    <source>
        <dbReference type="EMBL" id="CEN53792.1"/>
    </source>
</evidence>
<dbReference type="PANTHER" id="PTHR43300">
    <property type="entry name" value="ACETYLTRANSFERASE"/>
    <property type="match status" value="1"/>
</dbReference>
<keyword evidence="7" id="KW-1185">Reference proteome</keyword>
<dbReference type="GO" id="GO:0016746">
    <property type="term" value="F:acyltransferase activity"/>
    <property type="evidence" value="ECO:0007669"/>
    <property type="project" value="UniProtKB-KW"/>
</dbReference>
<keyword evidence="4" id="KW-0012">Acyltransferase</keyword>
<dbReference type="EMBL" id="CDOL01000249">
    <property type="protein sequence ID" value="CEN53792.1"/>
    <property type="molecule type" value="Genomic_DNA"/>
</dbReference>
<reference evidence="6 7" key="1">
    <citation type="submission" date="2015-01" db="EMBL/GenBank/DDBJ databases">
        <authorList>
            <person name="MANFREDI Pablo"/>
        </authorList>
    </citation>
    <scope>NUCLEOTIDE SEQUENCE [LARGE SCALE GENOMIC DNA]</scope>
    <source>
        <strain evidence="4 7">CcD38</strain>
        <strain evidence="5 6">CcD93</strain>
    </source>
</reference>
<dbReference type="STRING" id="1848903.CCAND38_640002"/>
<dbReference type="Proteomes" id="UP000045051">
    <property type="component" value="Unassembled WGS sequence"/>
</dbReference>
<evidence type="ECO:0000259" key="3">
    <source>
        <dbReference type="Pfam" id="PF17836"/>
    </source>
</evidence>
<dbReference type="OrthoDB" id="9794407at2"/>
<dbReference type="AlphaFoldDB" id="A0A0B7HUJ1"/>
<accession>A0A0B7HUJ1</accession>
<dbReference type="CDD" id="cd03360">
    <property type="entry name" value="LbH_AT_putative"/>
    <property type="match status" value="1"/>
</dbReference>
<evidence type="ECO:0000256" key="2">
    <source>
        <dbReference type="PIRSR" id="PIRSR620019-2"/>
    </source>
</evidence>
<dbReference type="EMBL" id="CDOI01000178">
    <property type="protein sequence ID" value="CEN48709.1"/>
    <property type="molecule type" value="Genomic_DNA"/>
</dbReference>
<dbReference type="PANTHER" id="PTHR43300:SF7">
    <property type="entry name" value="UDP-N-ACETYLBACILLOSAMINE N-ACETYLTRANSFERASE"/>
    <property type="match status" value="1"/>
</dbReference>
<name>A0A0B7HUJ1_9FLAO</name>
<keyword evidence="4" id="KW-0808">Transferase</keyword>
<evidence type="ECO:0000313" key="4">
    <source>
        <dbReference type="EMBL" id="CEN48709.1"/>
    </source>
</evidence>
<proteinExistence type="inferred from homology"/>
<dbReference type="Pfam" id="PF17836">
    <property type="entry name" value="PglD_N"/>
    <property type="match status" value="1"/>
</dbReference>
<evidence type="ECO:0000256" key="1">
    <source>
        <dbReference type="ARBA" id="ARBA00007274"/>
    </source>
</evidence>
<dbReference type="NCBIfam" id="TIGR03570">
    <property type="entry name" value="NeuD_NnaD"/>
    <property type="match status" value="1"/>
</dbReference>
<dbReference type="SUPFAM" id="SSF51161">
    <property type="entry name" value="Trimeric LpxA-like enzymes"/>
    <property type="match status" value="1"/>
</dbReference>
<feature type="binding site" evidence="2">
    <location>
        <position position="166"/>
    </location>
    <ligand>
        <name>acetyl-CoA</name>
        <dbReference type="ChEBI" id="CHEBI:57288"/>
    </ligand>
</feature>
<protein>
    <submittedName>
        <fullName evidence="4">Sugar O-acyltransferase, sialic acid O-acetyltransferase NeuD family</fullName>
    </submittedName>
</protein>
<dbReference type="Gene3D" id="3.40.50.20">
    <property type="match status" value="1"/>
</dbReference>
<dbReference type="InterPro" id="IPR020019">
    <property type="entry name" value="AcTrfase_PglD-like"/>
</dbReference>
<dbReference type="InterPro" id="IPR050179">
    <property type="entry name" value="Trans_hexapeptide_repeat"/>
</dbReference>
<dbReference type="Proteomes" id="UP000038200">
    <property type="component" value="Unassembled WGS sequence"/>
</dbReference>
<feature type="domain" description="PglD N-terminal" evidence="3">
    <location>
        <begin position="4"/>
        <end position="79"/>
    </location>
</feature>
<gene>
    <name evidence="4" type="ORF">CCAND38_640002</name>
    <name evidence="5" type="ORF">CCAND93_590002</name>
</gene>
<dbReference type="Gene3D" id="2.160.10.10">
    <property type="entry name" value="Hexapeptide repeat proteins"/>
    <property type="match status" value="1"/>
</dbReference>
<feature type="binding site" evidence="2">
    <location>
        <position position="68"/>
    </location>
    <ligand>
        <name>substrate</name>
    </ligand>
</feature>
<dbReference type="InterPro" id="IPR011004">
    <property type="entry name" value="Trimer_LpxA-like_sf"/>
</dbReference>
<evidence type="ECO:0000313" key="6">
    <source>
        <dbReference type="Proteomes" id="UP000038200"/>
    </source>
</evidence>
<dbReference type="RefSeq" id="WP_042008895.1">
    <property type="nucleotide sequence ID" value="NZ_CDOH01000108.1"/>
</dbReference>
<comment type="similarity">
    <text evidence="1">Belongs to the transferase hexapeptide repeat family.</text>
</comment>
<sequence length="216" mass="23316">MNKCIIVGAGTYGQVYAKYLKSEYEILGFIDDNAQLKGTIISQLPVIGNLQFLLDEMDRKIKVFVPIGDTSSRERILREVRKNGFSTPNYIHSTVNIGTDVILGDSAIYILQGVVIMPMAVIDNDVMISSGTIISHHAVIQKNVFISFGVNVGASVLVREKSYVGIGATIMTGVKQTGYDCLIGAGAVVIRDVPDYATVVGNPAKVIKVKNNAHAL</sequence>
<dbReference type="InterPro" id="IPR041561">
    <property type="entry name" value="PglD_N"/>
</dbReference>
<feature type="binding site" evidence="2">
    <location>
        <begin position="31"/>
        <end position="32"/>
    </location>
    <ligand>
        <name>substrate</name>
    </ligand>
</feature>
<organism evidence="4 7">
    <name type="scientific">Capnocytophaga canis</name>
    <dbReference type="NCBI Taxonomy" id="1848903"/>
    <lineage>
        <taxon>Bacteria</taxon>
        <taxon>Pseudomonadati</taxon>
        <taxon>Bacteroidota</taxon>
        <taxon>Flavobacteriia</taxon>
        <taxon>Flavobacteriales</taxon>
        <taxon>Flavobacteriaceae</taxon>
        <taxon>Capnocytophaga</taxon>
    </lineage>
</organism>
<evidence type="ECO:0000313" key="7">
    <source>
        <dbReference type="Proteomes" id="UP000045051"/>
    </source>
</evidence>